<keyword evidence="2" id="KW-1185">Reference proteome</keyword>
<organism evidence="1 2">
    <name type="scientific">Pseudomarimonas salicorniae</name>
    <dbReference type="NCBI Taxonomy" id="2933270"/>
    <lineage>
        <taxon>Bacteria</taxon>
        <taxon>Pseudomonadati</taxon>
        <taxon>Pseudomonadota</taxon>
        <taxon>Gammaproteobacteria</taxon>
        <taxon>Lysobacterales</taxon>
        <taxon>Lysobacteraceae</taxon>
        <taxon>Pseudomarimonas</taxon>
    </lineage>
</organism>
<protein>
    <submittedName>
        <fullName evidence="1">MTH938/NDUFAF3 family protein</fullName>
    </submittedName>
</protein>
<dbReference type="InterPro" id="IPR036748">
    <property type="entry name" value="MTH938-like_sf"/>
</dbReference>
<name>A0ABT0GFF8_9GAMM</name>
<evidence type="ECO:0000313" key="2">
    <source>
        <dbReference type="Proteomes" id="UP001431449"/>
    </source>
</evidence>
<dbReference type="RefSeq" id="WP_248206585.1">
    <property type="nucleotide sequence ID" value="NZ_JALNMH010000004.1"/>
</dbReference>
<dbReference type="Pfam" id="PF04430">
    <property type="entry name" value="DUF498"/>
    <property type="match status" value="1"/>
</dbReference>
<evidence type="ECO:0000313" key="1">
    <source>
        <dbReference type="EMBL" id="MCK7593274.1"/>
    </source>
</evidence>
<accession>A0ABT0GFF8</accession>
<comment type="caution">
    <text evidence="1">The sequence shown here is derived from an EMBL/GenBank/DDBJ whole genome shotgun (WGS) entry which is preliminary data.</text>
</comment>
<dbReference type="PANTHER" id="PTHR21192">
    <property type="entry name" value="NUCLEAR PROTEIN E3-3"/>
    <property type="match status" value="1"/>
</dbReference>
<reference evidence="1" key="1">
    <citation type="submission" date="2022-04" db="EMBL/GenBank/DDBJ databases">
        <title>Lysobacter sp. CAU 1642 isolated from sea sand.</title>
        <authorList>
            <person name="Kim W."/>
        </authorList>
    </citation>
    <scope>NUCLEOTIDE SEQUENCE</scope>
    <source>
        <strain evidence="1">CAU 1642</strain>
    </source>
</reference>
<dbReference type="Proteomes" id="UP001431449">
    <property type="component" value="Unassembled WGS sequence"/>
</dbReference>
<dbReference type="Gene3D" id="3.40.1230.10">
    <property type="entry name" value="MTH938-like"/>
    <property type="match status" value="1"/>
</dbReference>
<dbReference type="PANTHER" id="PTHR21192:SF2">
    <property type="entry name" value="NADH DEHYDROGENASE [UBIQUINONE] 1 ALPHA SUBCOMPLEX ASSEMBLY FACTOR 3"/>
    <property type="match status" value="1"/>
</dbReference>
<proteinExistence type="predicted"/>
<sequence length="125" mass="13599">MSLQQQLPDGGLRVRWVREDGLGVGEESLSTSLLLEPDRWTPWAPVSFEEIDEAAIESLLALSPELILLGTGNRQRFLPPRLQARLLAAGVGVECMDNGAAARTFNLLADEGRRVLAAFLIETSG</sequence>
<dbReference type="SUPFAM" id="SSF64076">
    <property type="entry name" value="MTH938-like"/>
    <property type="match status" value="1"/>
</dbReference>
<dbReference type="InterPro" id="IPR007523">
    <property type="entry name" value="NDUFAF3/AAMDC"/>
</dbReference>
<gene>
    <name evidence="1" type="ORF">M0G41_06275</name>
</gene>
<dbReference type="EMBL" id="JALNMH010000004">
    <property type="protein sequence ID" value="MCK7593274.1"/>
    <property type="molecule type" value="Genomic_DNA"/>
</dbReference>